<dbReference type="RefSeq" id="WP_303901664.1">
    <property type="nucleotide sequence ID" value="NZ_DYXC01000022.1"/>
</dbReference>
<organism evidence="2 3">
    <name type="scientific">Enteractinococcus helveticum</name>
    <dbReference type="NCBI Taxonomy" id="1837282"/>
    <lineage>
        <taxon>Bacteria</taxon>
        <taxon>Bacillati</taxon>
        <taxon>Actinomycetota</taxon>
        <taxon>Actinomycetes</taxon>
        <taxon>Micrococcales</taxon>
        <taxon>Micrococcaceae</taxon>
    </lineage>
</organism>
<protein>
    <submittedName>
        <fullName evidence="2">SipW-dependent-type signal peptide-containing protein</fullName>
    </submittedName>
</protein>
<evidence type="ECO:0000313" key="2">
    <source>
        <dbReference type="EMBL" id="HJF13419.1"/>
    </source>
</evidence>
<reference evidence="2" key="1">
    <citation type="journal article" date="2021" name="PeerJ">
        <title>Extensive microbial diversity within the chicken gut microbiome revealed by metagenomics and culture.</title>
        <authorList>
            <person name="Gilroy R."/>
            <person name="Ravi A."/>
            <person name="Getino M."/>
            <person name="Pursley I."/>
            <person name="Horton D.L."/>
            <person name="Alikhan N.F."/>
            <person name="Baker D."/>
            <person name="Gharbi K."/>
            <person name="Hall N."/>
            <person name="Watson M."/>
            <person name="Adriaenssens E.M."/>
            <person name="Foster-Nyarko E."/>
            <person name="Jarju S."/>
            <person name="Secka A."/>
            <person name="Antonio M."/>
            <person name="Oren A."/>
            <person name="Chaudhuri R.R."/>
            <person name="La Ragione R."/>
            <person name="Hildebrand F."/>
            <person name="Pallen M.J."/>
        </authorList>
    </citation>
    <scope>NUCLEOTIDE SEQUENCE</scope>
    <source>
        <strain evidence="2">ChiHjej13B12-14962</strain>
    </source>
</reference>
<dbReference type="AlphaFoldDB" id="A0A921K7M7"/>
<dbReference type="NCBIfam" id="TIGR04088">
    <property type="entry name" value="cognate_SipW"/>
    <property type="match status" value="1"/>
</dbReference>
<name>A0A921K7M7_9MICC</name>
<keyword evidence="1" id="KW-0812">Transmembrane</keyword>
<proteinExistence type="predicted"/>
<dbReference type="InterPro" id="IPR023833">
    <property type="entry name" value="Signal_pept_SipW-depend-type"/>
</dbReference>
<gene>
    <name evidence="2" type="ORF">K8V32_01260</name>
</gene>
<evidence type="ECO:0000256" key="1">
    <source>
        <dbReference type="SAM" id="Phobius"/>
    </source>
</evidence>
<dbReference type="Proteomes" id="UP000703315">
    <property type="component" value="Unassembled WGS sequence"/>
</dbReference>
<comment type="caution">
    <text evidence="2">The sequence shown here is derived from an EMBL/GenBank/DDBJ whole genome shotgun (WGS) entry which is preliminary data.</text>
</comment>
<sequence length="224" mass="23580">MSATDSNPDQLLTRRALKHQRTPARRRRQKILALTAGGLVLGVGATATVAAWTDETFSTGQFQAGSFAIEANIDGTWQSTNTMQFTAQQWFPGHRDTAAVLIRTTPDTTVDGELTVTGQGATGALGPYLEYRATATNLTAAEAESFSCPTTLDASSGFIFGGQNSYVPLDQAATADTTGTASAAAADAVAYCFEVRLAPDAPNEAQDTAADHTWTFHAESIVPD</sequence>
<feature type="transmembrane region" description="Helical" evidence="1">
    <location>
        <begin position="31"/>
        <end position="52"/>
    </location>
</feature>
<keyword evidence="1" id="KW-0472">Membrane</keyword>
<reference evidence="2" key="2">
    <citation type="submission" date="2021-09" db="EMBL/GenBank/DDBJ databases">
        <authorList>
            <person name="Gilroy R."/>
        </authorList>
    </citation>
    <scope>NUCLEOTIDE SEQUENCE</scope>
    <source>
        <strain evidence="2">ChiHjej13B12-14962</strain>
    </source>
</reference>
<keyword evidence="1" id="KW-1133">Transmembrane helix</keyword>
<dbReference type="EMBL" id="DYXC01000022">
    <property type="protein sequence ID" value="HJF13419.1"/>
    <property type="molecule type" value="Genomic_DNA"/>
</dbReference>
<evidence type="ECO:0000313" key="3">
    <source>
        <dbReference type="Proteomes" id="UP000703315"/>
    </source>
</evidence>
<accession>A0A921K7M7</accession>